<gene>
    <name evidence="1" type="ORF">A45J_0623</name>
</gene>
<organism evidence="1">
    <name type="scientific">hot springs metagenome</name>
    <dbReference type="NCBI Taxonomy" id="433727"/>
    <lineage>
        <taxon>unclassified sequences</taxon>
        <taxon>metagenomes</taxon>
        <taxon>ecological metagenomes</taxon>
    </lineage>
</organism>
<dbReference type="AlphaFoldDB" id="A0A5J4L0S7"/>
<sequence length="72" mass="8182">MGTTITQMSKEELKELIGSVVEQKMLELIGDPDEGLSIREDLLERLKRQKEQVARGRRSKSLDSIVKELGLE</sequence>
<comment type="caution">
    <text evidence="1">The sequence shown here is derived from an EMBL/GenBank/DDBJ whole genome shotgun (WGS) entry which is preliminary data.</text>
</comment>
<protein>
    <submittedName>
        <fullName evidence="1">Uncharacterized protein</fullName>
    </submittedName>
</protein>
<name>A0A5J4L0S7_9ZZZZ</name>
<dbReference type="EMBL" id="BLAB01000001">
    <property type="protein sequence ID" value="GER92892.1"/>
    <property type="molecule type" value="Genomic_DNA"/>
</dbReference>
<evidence type="ECO:0000313" key="1">
    <source>
        <dbReference type="EMBL" id="GER92892.1"/>
    </source>
</evidence>
<reference evidence="1" key="1">
    <citation type="submission" date="2019-10" db="EMBL/GenBank/DDBJ databases">
        <title>Metagenomic sequencing of thiosulfate-disproportionating enrichment culture.</title>
        <authorList>
            <person name="Umezawa K."/>
            <person name="Kojima H."/>
            <person name="Fukui M."/>
        </authorList>
    </citation>
    <scope>NUCLEOTIDE SEQUENCE</scope>
    <source>
        <strain evidence="1">45J</strain>
    </source>
</reference>
<proteinExistence type="predicted"/>
<accession>A0A5J4L0S7</accession>